<accession>A0ABS5QMK2</accession>
<proteinExistence type="predicted"/>
<name>A0ABS5QMK2_9BACT</name>
<gene>
    <name evidence="1" type="ORF">VAMP_41n141</name>
</gene>
<dbReference type="Proteomes" id="UP000680365">
    <property type="component" value="Unassembled WGS sequence"/>
</dbReference>
<protein>
    <submittedName>
        <fullName evidence="1">Uncharacterized protein</fullName>
    </submittedName>
</protein>
<sequence>MNLIEIKIQKSKNTIKNGIKQIDDNNLYKAINYLEENQKEIIQLNIQKCTLDTLLTELKNVSKVYFKIDNIHINKVEQINELQEKIFKLFKIKIDLCSTQIYFYFLENPCLNQGFRNFVLQGGD</sequence>
<dbReference type="EMBL" id="JAEDAM010000023">
    <property type="protein sequence ID" value="MBS8121926.1"/>
    <property type="molecule type" value="Genomic_DNA"/>
</dbReference>
<reference evidence="1 2" key="1">
    <citation type="journal article" date="2021" name="Nat. Commun.">
        <title>Reductive evolution and unique predatory mode in the CPR bacterium Vampirococcus lugosii.</title>
        <authorList>
            <person name="Moreira D."/>
            <person name="Zivanovic Y."/>
            <person name="Lopez-Archilla A.I."/>
            <person name="Iniesto M."/>
            <person name="Lopez-Garcia P."/>
        </authorList>
    </citation>
    <scope>NUCLEOTIDE SEQUENCE [LARGE SCALE GENOMIC DNA]</scope>
    <source>
        <strain evidence="1">Chiprana</strain>
    </source>
</reference>
<organism evidence="1 2">
    <name type="scientific">Candidatus Vampirococcus lugosii</name>
    <dbReference type="NCBI Taxonomy" id="2789015"/>
    <lineage>
        <taxon>Bacteria</taxon>
        <taxon>Candidatus Absconditibacteriota</taxon>
        <taxon>Vampirococcus</taxon>
    </lineage>
</organism>
<evidence type="ECO:0000313" key="1">
    <source>
        <dbReference type="EMBL" id="MBS8121926.1"/>
    </source>
</evidence>
<dbReference type="RefSeq" id="WP_213348929.1">
    <property type="nucleotide sequence ID" value="NZ_JAEDAM010000023.1"/>
</dbReference>
<keyword evidence="2" id="KW-1185">Reference proteome</keyword>
<comment type="caution">
    <text evidence="1">The sequence shown here is derived from an EMBL/GenBank/DDBJ whole genome shotgun (WGS) entry which is preliminary data.</text>
</comment>
<evidence type="ECO:0000313" key="2">
    <source>
        <dbReference type="Proteomes" id="UP000680365"/>
    </source>
</evidence>